<keyword evidence="3" id="KW-1185">Reference proteome</keyword>
<proteinExistence type="predicted"/>
<dbReference type="AlphaFoldDB" id="A0A2A4I7N3"/>
<protein>
    <submittedName>
        <fullName evidence="2">Lysophospholipase</fullName>
    </submittedName>
</protein>
<dbReference type="Pfam" id="PF12146">
    <property type="entry name" value="Hydrolase_4"/>
    <property type="match status" value="1"/>
</dbReference>
<dbReference type="InterPro" id="IPR022742">
    <property type="entry name" value="Hydrolase_4"/>
</dbReference>
<evidence type="ECO:0000313" key="2">
    <source>
        <dbReference type="EMBL" id="PCG14495.1"/>
    </source>
</evidence>
<organism evidence="2 3">
    <name type="scientific">Sphingomonas adhaesiva</name>
    <dbReference type="NCBI Taxonomy" id="28212"/>
    <lineage>
        <taxon>Bacteria</taxon>
        <taxon>Pseudomonadati</taxon>
        <taxon>Pseudomonadota</taxon>
        <taxon>Alphaproteobacteria</taxon>
        <taxon>Sphingomonadales</taxon>
        <taxon>Sphingomonadaceae</taxon>
        <taxon>Sphingomonas</taxon>
    </lineage>
</organism>
<dbReference type="Gene3D" id="3.40.50.1820">
    <property type="entry name" value="alpha/beta hydrolase"/>
    <property type="match status" value="1"/>
</dbReference>
<evidence type="ECO:0000259" key="1">
    <source>
        <dbReference type="Pfam" id="PF12146"/>
    </source>
</evidence>
<dbReference type="PANTHER" id="PTHR11614">
    <property type="entry name" value="PHOSPHOLIPASE-RELATED"/>
    <property type="match status" value="1"/>
</dbReference>
<evidence type="ECO:0000313" key="3">
    <source>
        <dbReference type="Proteomes" id="UP000218323"/>
    </source>
</evidence>
<dbReference type="EMBL" id="NWVC01000003">
    <property type="protein sequence ID" value="PCG14495.1"/>
    <property type="molecule type" value="Genomic_DNA"/>
</dbReference>
<dbReference type="Proteomes" id="UP000218323">
    <property type="component" value="Unassembled WGS sequence"/>
</dbReference>
<dbReference type="InterPro" id="IPR051044">
    <property type="entry name" value="MAG_DAG_Lipase"/>
</dbReference>
<dbReference type="InterPro" id="IPR029058">
    <property type="entry name" value="AB_hydrolase_fold"/>
</dbReference>
<gene>
    <name evidence="2" type="ORF">COA07_08145</name>
</gene>
<accession>A0A2A4I7N3</accession>
<dbReference type="SUPFAM" id="SSF53474">
    <property type="entry name" value="alpha/beta-Hydrolases"/>
    <property type="match status" value="1"/>
</dbReference>
<sequence>MPKSTARRCRSRCSAPRWGSSASGGCTTCSAITPSRWRSAVRRCSRRRPASCCCPTGPTRRRTDTPARYAGRVDRRRHPPGLTFADWHAADGWALRRYDWAPDTAVAQRGVLLFLGGRGDFAEKYLEAMAHWRARGWHVAGIDWRGQGGSGRLLADPLVNHLPALDPLLDDLAAFAAALAPRVAVAHSMGAHLLLRWLAERGGALDAAALSSPMLGLRAGPLGTAPLALAARAACALGHAERRIWEGDAGNVGGRMTSCPDRQADKVWWKANVPAIASGAPSWGWMRAACASIAALDRAPLGGVATPLMLMVSRRDPVVSPAAIARLSRRLPAATLHLLPGRSHELLREGDAIRHAVLARIDAHLER</sequence>
<comment type="caution">
    <text evidence="2">The sequence shown here is derived from an EMBL/GenBank/DDBJ whole genome shotgun (WGS) entry which is preliminary data.</text>
</comment>
<name>A0A2A4I7N3_9SPHN</name>
<feature type="domain" description="Serine aminopeptidase S33" evidence="1">
    <location>
        <begin position="108"/>
        <end position="350"/>
    </location>
</feature>
<reference evidence="2 3" key="1">
    <citation type="submission" date="2017-09" db="EMBL/GenBank/DDBJ databases">
        <title>Sphingomonas adhaesiva DSM 7418, whole genome shotgun sequence.</title>
        <authorList>
            <person name="Feng G."/>
            <person name="Zhu H."/>
        </authorList>
    </citation>
    <scope>NUCLEOTIDE SEQUENCE [LARGE SCALE GENOMIC DNA]</scope>
    <source>
        <strain evidence="2 3">DSM 7418</strain>
    </source>
</reference>